<reference evidence="3" key="2">
    <citation type="submission" date="2015-01" db="EMBL/GenBank/DDBJ databases">
        <title>Evolutionary Origins and Diversification of the Mycorrhizal Mutualists.</title>
        <authorList>
            <consortium name="DOE Joint Genome Institute"/>
            <consortium name="Mycorrhizal Genomics Consortium"/>
            <person name="Kohler A."/>
            <person name="Kuo A."/>
            <person name="Nagy L.G."/>
            <person name="Floudas D."/>
            <person name="Copeland A."/>
            <person name="Barry K.W."/>
            <person name="Cichocki N."/>
            <person name="Veneault-Fourrey C."/>
            <person name="LaButti K."/>
            <person name="Lindquist E.A."/>
            <person name="Lipzen A."/>
            <person name="Lundell T."/>
            <person name="Morin E."/>
            <person name="Murat C."/>
            <person name="Riley R."/>
            <person name="Ohm R."/>
            <person name="Sun H."/>
            <person name="Tunlid A."/>
            <person name="Henrissat B."/>
            <person name="Grigoriev I.V."/>
            <person name="Hibbett D.S."/>
            <person name="Martin F."/>
        </authorList>
    </citation>
    <scope>NUCLEOTIDE SEQUENCE [LARGE SCALE GENOMIC DNA]</scope>
    <source>
        <strain evidence="3">LaAM-08-1</strain>
    </source>
</reference>
<evidence type="ECO:0000313" key="2">
    <source>
        <dbReference type="EMBL" id="KIK02445.1"/>
    </source>
</evidence>
<evidence type="ECO:0000313" key="3">
    <source>
        <dbReference type="Proteomes" id="UP000054477"/>
    </source>
</evidence>
<dbReference type="EMBL" id="KN838592">
    <property type="protein sequence ID" value="KIK02445.1"/>
    <property type="molecule type" value="Genomic_DNA"/>
</dbReference>
<feature type="region of interest" description="Disordered" evidence="1">
    <location>
        <begin position="56"/>
        <end position="81"/>
    </location>
</feature>
<proteinExistence type="predicted"/>
<organism evidence="2 3">
    <name type="scientific">Laccaria amethystina LaAM-08-1</name>
    <dbReference type="NCBI Taxonomy" id="1095629"/>
    <lineage>
        <taxon>Eukaryota</taxon>
        <taxon>Fungi</taxon>
        <taxon>Dikarya</taxon>
        <taxon>Basidiomycota</taxon>
        <taxon>Agaricomycotina</taxon>
        <taxon>Agaricomycetes</taxon>
        <taxon>Agaricomycetidae</taxon>
        <taxon>Agaricales</taxon>
        <taxon>Agaricineae</taxon>
        <taxon>Hydnangiaceae</taxon>
        <taxon>Laccaria</taxon>
    </lineage>
</organism>
<evidence type="ECO:0000256" key="1">
    <source>
        <dbReference type="SAM" id="MobiDB-lite"/>
    </source>
</evidence>
<name>A0A0C9WTQ8_9AGAR</name>
<dbReference type="Proteomes" id="UP000054477">
    <property type="component" value="Unassembled WGS sequence"/>
</dbReference>
<gene>
    <name evidence="2" type="ORF">K443DRAFT_677526</name>
</gene>
<dbReference type="HOGENOM" id="CLU_2574247_0_0_1"/>
<feature type="compositionally biased region" description="Polar residues" evidence="1">
    <location>
        <begin position="1"/>
        <end position="18"/>
    </location>
</feature>
<dbReference type="AlphaFoldDB" id="A0A0C9WTQ8"/>
<feature type="region of interest" description="Disordered" evidence="1">
    <location>
        <begin position="1"/>
        <end position="24"/>
    </location>
</feature>
<sequence>MKVASNTEMLVRNINNPTTREHMGEVECGGDITWVDGRHMPVQTEASLIHVHSNTSQAKSREGWPGFGSSRGLVPEKHVRC</sequence>
<accession>A0A0C9WTQ8</accession>
<keyword evidence="3" id="KW-1185">Reference proteome</keyword>
<reference evidence="2 3" key="1">
    <citation type="submission" date="2014-04" db="EMBL/GenBank/DDBJ databases">
        <authorList>
            <consortium name="DOE Joint Genome Institute"/>
            <person name="Kuo A."/>
            <person name="Kohler A."/>
            <person name="Nagy L.G."/>
            <person name="Floudas D."/>
            <person name="Copeland A."/>
            <person name="Barry K.W."/>
            <person name="Cichocki N."/>
            <person name="Veneault-Fourrey C."/>
            <person name="LaButti K."/>
            <person name="Lindquist E.A."/>
            <person name="Lipzen A."/>
            <person name="Lundell T."/>
            <person name="Morin E."/>
            <person name="Murat C."/>
            <person name="Sun H."/>
            <person name="Tunlid A."/>
            <person name="Henrissat B."/>
            <person name="Grigoriev I.V."/>
            <person name="Hibbett D.S."/>
            <person name="Martin F."/>
            <person name="Nordberg H.P."/>
            <person name="Cantor M.N."/>
            <person name="Hua S.X."/>
        </authorList>
    </citation>
    <scope>NUCLEOTIDE SEQUENCE [LARGE SCALE GENOMIC DNA]</scope>
    <source>
        <strain evidence="2 3">LaAM-08-1</strain>
    </source>
</reference>
<protein>
    <submittedName>
        <fullName evidence="2">Uncharacterized protein</fullName>
    </submittedName>
</protein>